<dbReference type="InterPro" id="IPR014720">
    <property type="entry name" value="dsRBD_dom"/>
</dbReference>
<reference evidence="4" key="1">
    <citation type="journal article" date="2013" name="Nat. Genet.">
        <title>The draft genomes of soft-shell turtle and green sea turtle yield insights into the development and evolution of the turtle-specific body plan.</title>
        <authorList>
            <person name="Wang Z."/>
            <person name="Pascual-Anaya J."/>
            <person name="Zadissa A."/>
            <person name="Li W."/>
            <person name="Niimura Y."/>
            <person name="Huang Z."/>
            <person name="Li C."/>
            <person name="White S."/>
            <person name="Xiong Z."/>
            <person name="Fang D."/>
            <person name="Wang B."/>
            <person name="Ming Y."/>
            <person name="Chen Y."/>
            <person name="Zheng Y."/>
            <person name="Kuraku S."/>
            <person name="Pignatelli M."/>
            <person name="Herrero J."/>
            <person name="Beal K."/>
            <person name="Nozawa M."/>
            <person name="Li Q."/>
            <person name="Wang J."/>
            <person name="Zhang H."/>
            <person name="Yu L."/>
            <person name="Shigenobu S."/>
            <person name="Wang J."/>
            <person name="Liu J."/>
            <person name="Flicek P."/>
            <person name="Searle S."/>
            <person name="Wang J."/>
            <person name="Kuratani S."/>
            <person name="Yin Y."/>
            <person name="Aken B."/>
            <person name="Zhang G."/>
            <person name="Irie N."/>
        </authorList>
    </citation>
    <scope>NUCLEOTIDE SEQUENCE [LARGE SCALE GENOMIC DNA]</scope>
</reference>
<dbReference type="InterPro" id="IPR052582">
    <property type="entry name" value="tRNA-DUS-like"/>
</dbReference>
<gene>
    <name evidence="3" type="ORF">UY3_01492</name>
</gene>
<dbReference type="PANTHER" id="PTHR45936:SF1">
    <property type="entry name" value="TRNA-DIHYDROURIDINE(20) SYNTHASE [NAD(P)+]-LIKE"/>
    <property type="match status" value="1"/>
</dbReference>
<dbReference type="GO" id="GO:0000049">
    <property type="term" value="F:tRNA binding"/>
    <property type="evidence" value="ECO:0007669"/>
    <property type="project" value="InterPro"/>
</dbReference>
<evidence type="ECO:0000313" key="3">
    <source>
        <dbReference type="EMBL" id="EMP41257.1"/>
    </source>
</evidence>
<accession>M7CJN7</accession>
<dbReference type="EMBL" id="KB495293">
    <property type="protein sequence ID" value="EMP41257.1"/>
    <property type="molecule type" value="Genomic_DNA"/>
</dbReference>
<dbReference type="InterPro" id="IPR044463">
    <property type="entry name" value="DUS2_DSRM"/>
</dbReference>
<evidence type="ECO:0000256" key="1">
    <source>
        <dbReference type="PROSITE-ProRule" id="PRU00266"/>
    </source>
</evidence>
<evidence type="ECO:0000313" key="4">
    <source>
        <dbReference type="Proteomes" id="UP000031443"/>
    </source>
</evidence>
<protein>
    <submittedName>
        <fullName evidence="3">tRNA-dihydrouridine synthase 2-like protein</fullName>
    </submittedName>
</protein>
<dbReference type="eggNOG" id="KOG2334">
    <property type="taxonomic scope" value="Eukaryota"/>
</dbReference>
<dbReference type="InterPro" id="IPR035587">
    <property type="entry name" value="DUS-like_FMN-bd"/>
</dbReference>
<evidence type="ECO:0000259" key="2">
    <source>
        <dbReference type="PROSITE" id="PS50137"/>
    </source>
</evidence>
<sequence length="367" mass="41613">MGAALLSDPDKIECILSTLVKGICKPVTCKIRILPSLEDTISLVKRIEKTGVAAIAVHGRKKEERPQHPVHCEVIKAISEAVSIPVIANGGSHDFIKEYTDIEAFQQAAGASSVMIARAAMWNPSIFRREGLCPLKEVMQEYIKYAVRYDNHYTNTKYCLCQMLREQLETTEGKKLHAAQSTQEICEVFEMGGFYEETTAILEAKKASLKAKTQDEDEQMEDTDVIKMAVRFDKREYPPQITPKMYLLEWCRKAKHPQPVYETVQRPLDKLFCSVVTVAEQKYRSTLWDKSKKLAEQAAAIVCLRTLGLPEGKLNEGENHLINKRKRENQEFLNNKEHEDDLLVEASHKRAHFTEGASDSSSSEVPR</sequence>
<dbReference type="AlphaFoldDB" id="M7CJN7"/>
<feature type="domain" description="DRBM" evidence="2">
    <location>
        <begin position="242"/>
        <end position="309"/>
    </location>
</feature>
<dbReference type="InterPro" id="IPR013785">
    <property type="entry name" value="Aldolase_TIM"/>
</dbReference>
<dbReference type="SMART" id="SM00358">
    <property type="entry name" value="DSRM"/>
    <property type="match status" value="1"/>
</dbReference>
<dbReference type="Proteomes" id="UP000031443">
    <property type="component" value="Unassembled WGS sequence"/>
</dbReference>
<dbReference type="GO" id="GO:0017150">
    <property type="term" value="F:tRNA dihydrouridine synthase activity"/>
    <property type="evidence" value="ECO:0007669"/>
    <property type="project" value="TreeGrafter"/>
</dbReference>
<dbReference type="GO" id="GO:0005737">
    <property type="term" value="C:cytoplasm"/>
    <property type="evidence" value="ECO:0007669"/>
    <property type="project" value="TreeGrafter"/>
</dbReference>
<dbReference type="Pfam" id="PF01207">
    <property type="entry name" value="Dus"/>
    <property type="match status" value="1"/>
</dbReference>
<proteinExistence type="predicted"/>
<organism evidence="3 4">
    <name type="scientific">Chelonia mydas</name>
    <name type="common">Green sea-turtle</name>
    <name type="synonym">Chelonia agassizi</name>
    <dbReference type="NCBI Taxonomy" id="8469"/>
    <lineage>
        <taxon>Eukaryota</taxon>
        <taxon>Metazoa</taxon>
        <taxon>Chordata</taxon>
        <taxon>Craniata</taxon>
        <taxon>Vertebrata</taxon>
        <taxon>Euteleostomi</taxon>
        <taxon>Archelosauria</taxon>
        <taxon>Testudinata</taxon>
        <taxon>Testudines</taxon>
        <taxon>Cryptodira</taxon>
        <taxon>Durocryptodira</taxon>
        <taxon>Americhelydia</taxon>
        <taxon>Chelonioidea</taxon>
        <taxon>Cheloniidae</taxon>
        <taxon>Chelonia</taxon>
    </lineage>
</organism>
<dbReference type="STRING" id="8469.M7CJN7"/>
<dbReference type="Gene3D" id="3.20.20.70">
    <property type="entry name" value="Aldolase class I"/>
    <property type="match status" value="1"/>
</dbReference>
<dbReference type="SUPFAM" id="SSF51395">
    <property type="entry name" value="FMN-linked oxidoreductases"/>
    <property type="match status" value="1"/>
</dbReference>
<dbReference type="PANTHER" id="PTHR45936">
    <property type="entry name" value="TRNA-DIHYDROURIDINE(20) SYNTHASE [NAD(P)+]-LIKE"/>
    <property type="match status" value="1"/>
</dbReference>
<dbReference type="Gene3D" id="3.30.160.20">
    <property type="match status" value="1"/>
</dbReference>
<dbReference type="PROSITE" id="PS50137">
    <property type="entry name" value="DS_RBD"/>
    <property type="match status" value="1"/>
</dbReference>
<keyword evidence="4" id="KW-1185">Reference proteome</keyword>
<dbReference type="Pfam" id="PF00035">
    <property type="entry name" value="dsrm"/>
    <property type="match status" value="1"/>
</dbReference>
<dbReference type="CDD" id="cd19871">
    <property type="entry name" value="DSRM_DUS2L"/>
    <property type="match status" value="1"/>
</dbReference>
<dbReference type="SUPFAM" id="SSF54768">
    <property type="entry name" value="dsRNA-binding domain-like"/>
    <property type="match status" value="1"/>
</dbReference>
<dbReference type="CDD" id="cd02801">
    <property type="entry name" value="DUS_like_FMN"/>
    <property type="match status" value="1"/>
</dbReference>
<name>M7CJN7_CHEMY</name>
<keyword evidence="1" id="KW-0694">RNA-binding</keyword>